<proteinExistence type="predicted"/>
<gene>
    <name evidence="1" type="ORF">ACI1P1_02265</name>
</gene>
<dbReference type="EMBL" id="JBJURJ010000001">
    <property type="protein sequence ID" value="MFM9327115.1"/>
    <property type="molecule type" value="Genomic_DNA"/>
</dbReference>
<dbReference type="Proteomes" id="UP001631969">
    <property type="component" value="Unassembled WGS sequence"/>
</dbReference>
<evidence type="ECO:0000313" key="1">
    <source>
        <dbReference type="EMBL" id="MFM9327115.1"/>
    </source>
</evidence>
<protein>
    <submittedName>
        <fullName evidence="1">FliH/SctL family protein</fullName>
    </submittedName>
</protein>
<sequence>MSRVIKPQYYITLDDRKEINVSPFPLPHHMQHETQAQPVTDEEEAELRQLLQMKDRILLDAENVAEEQIRQALEDAEELRASAQQEIEGWWEERRGQDRQAMEEARQGGFAQGFQEGQEQAEVKVLEQYDQLLGDARTVLEQAYELKRQIIQESEPFLVELATAIAGKIIQQELSVNPQWVIEMTKGVLARKREKGTITLCVSPKQFAYIRDARDELKLSVDSQAELEILPDSTIDDYGCVVRTAFGSIDARVDTQLKEIKLALQQLSMEMAEGEEEA</sequence>
<accession>A0ACC7NSY1</accession>
<keyword evidence="2" id="KW-1185">Reference proteome</keyword>
<reference evidence="1" key="1">
    <citation type="submission" date="2024-12" db="EMBL/GenBank/DDBJ databases">
        <authorList>
            <person name="Wu N."/>
        </authorList>
    </citation>
    <scope>NUCLEOTIDE SEQUENCE</scope>
    <source>
        <strain evidence="1">P15</strain>
    </source>
</reference>
<organism evidence="1 2">
    <name type="scientific">Paenibacillus mesotrionivorans</name>
    <dbReference type="NCBI Taxonomy" id="3160968"/>
    <lineage>
        <taxon>Bacteria</taxon>
        <taxon>Bacillati</taxon>
        <taxon>Bacillota</taxon>
        <taxon>Bacilli</taxon>
        <taxon>Bacillales</taxon>
        <taxon>Paenibacillaceae</taxon>
        <taxon>Paenibacillus</taxon>
    </lineage>
</organism>
<comment type="caution">
    <text evidence="1">The sequence shown here is derived from an EMBL/GenBank/DDBJ whole genome shotgun (WGS) entry which is preliminary data.</text>
</comment>
<name>A0ACC7NSY1_9BACL</name>
<evidence type="ECO:0000313" key="2">
    <source>
        <dbReference type="Proteomes" id="UP001631969"/>
    </source>
</evidence>